<gene>
    <name evidence="1" type="ORF">LSINAPIS_LOCUS8399</name>
</gene>
<dbReference type="EMBL" id="FZQP02002990">
    <property type="protein sequence ID" value="VVC97023.1"/>
    <property type="molecule type" value="Genomic_DNA"/>
</dbReference>
<reference evidence="1 2" key="1">
    <citation type="submission" date="2017-07" db="EMBL/GenBank/DDBJ databases">
        <authorList>
            <person name="Talla V."/>
            <person name="Backstrom N."/>
        </authorList>
    </citation>
    <scope>NUCLEOTIDE SEQUENCE [LARGE SCALE GENOMIC DNA]</scope>
</reference>
<proteinExistence type="predicted"/>
<keyword evidence="2" id="KW-1185">Reference proteome</keyword>
<sequence length="154" mass="17015">MLAGEETSIEIVQRWLQRRGSDDIDTVGALSDDGELSGVINFYEQFATLSDEVKEESAELWRKSIARRRVSMRPSVLLGNIAEEGLDSESQYEADVLLCVFPERSSRVCAAACNAVARAGGEARSVRSAREALEAFRRDLDSRTPHVVVSNHSN</sequence>
<organism evidence="1 2">
    <name type="scientific">Leptidea sinapis</name>
    <dbReference type="NCBI Taxonomy" id="189913"/>
    <lineage>
        <taxon>Eukaryota</taxon>
        <taxon>Metazoa</taxon>
        <taxon>Ecdysozoa</taxon>
        <taxon>Arthropoda</taxon>
        <taxon>Hexapoda</taxon>
        <taxon>Insecta</taxon>
        <taxon>Pterygota</taxon>
        <taxon>Neoptera</taxon>
        <taxon>Endopterygota</taxon>
        <taxon>Lepidoptera</taxon>
        <taxon>Glossata</taxon>
        <taxon>Ditrysia</taxon>
        <taxon>Papilionoidea</taxon>
        <taxon>Pieridae</taxon>
        <taxon>Dismorphiinae</taxon>
        <taxon>Leptidea</taxon>
    </lineage>
</organism>
<dbReference type="Proteomes" id="UP000324832">
    <property type="component" value="Unassembled WGS sequence"/>
</dbReference>
<evidence type="ECO:0000313" key="1">
    <source>
        <dbReference type="EMBL" id="VVC97023.1"/>
    </source>
</evidence>
<dbReference type="AlphaFoldDB" id="A0A5E4QHQ0"/>
<accession>A0A5E4QHQ0</accession>
<protein>
    <submittedName>
        <fullName evidence="1">Uncharacterized protein</fullName>
    </submittedName>
</protein>
<evidence type="ECO:0000313" key="2">
    <source>
        <dbReference type="Proteomes" id="UP000324832"/>
    </source>
</evidence>
<name>A0A5E4QHQ0_9NEOP</name>